<proteinExistence type="predicted"/>
<feature type="domain" description="3-keto-alpha-glucoside-1,2-lyase/3-keto-2-hydroxy-glucal hydratase" evidence="2">
    <location>
        <begin position="49"/>
        <end position="246"/>
    </location>
</feature>
<dbReference type="InterPro" id="IPR010496">
    <property type="entry name" value="AL/BT2_dom"/>
</dbReference>
<keyword evidence="1" id="KW-0732">Signal</keyword>
<evidence type="ECO:0000256" key="1">
    <source>
        <dbReference type="SAM" id="SignalP"/>
    </source>
</evidence>
<protein>
    <submittedName>
        <fullName evidence="3">DUF1080 domain-containing protein</fullName>
    </submittedName>
</protein>
<accession>A0A418PQP0</accession>
<reference evidence="3 4" key="1">
    <citation type="submission" date="2018-09" db="EMBL/GenBank/DDBJ databases">
        <authorList>
            <person name="Wang X."/>
            <person name="Du Z."/>
        </authorList>
    </citation>
    <scope>NUCLEOTIDE SEQUENCE [LARGE SCALE GENOMIC DNA]</scope>
    <source>
        <strain evidence="3 4">N3</strain>
    </source>
</reference>
<gene>
    <name evidence="3" type="ORF">D0X99_12795</name>
</gene>
<dbReference type="Gene3D" id="2.60.120.560">
    <property type="entry name" value="Exo-inulinase, domain 1"/>
    <property type="match status" value="1"/>
</dbReference>
<dbReference type="RefSeq" id="WP_119478438.1">
    <property type="nucleotide sequence ID" value="NZ_QXML01000006.1"/>
</dbReference>
<keyword evidence="4" id="KW-1185">Reference proteome</keyword>
<evidence type="ECO:0000313" key="4">
    <source>
        <dbReference type="Proteomes" id="UP000283522"/>
    </source>
</evidence>
<dbReference type="Proteomes" id="UP000283522">
    <property type="component" value="Unassembled WGS sequence"/>
</dbReference>
<organism evidence="3 4">
    <name type="scientific">Algoriphagus lacus</name>
    <dbReference type="NCBI Taxonomy" id="2056311"/>
    <lineage>
        <taxon>Bacteria</taxon>
        <taxon>Pseudomonadati</taxon>
        <taxon>Bacteroidota</taxon>
        <taxon>Cytophagia</taxon>
        <taxon>Cytophagales</taxon>
        <taxon>Cyclobacteriaceae</taxon>
        <taxon>Algoriphagus</taxon>
    </lineage>
</organism>
<dbReference type="AlphaFoldDB" id="A0A418PQP0"/>
<dbReference type="EMBL" id="QXML01000006">
    <property type="protein sequence ID" value="RIW14641.1"/>
    <property type="molecule type" value="Genomic_DNA"/>
</dbReference>
<dbReference type="OrthoDB" id="176168at2"/>
<evidence type="ECO:0000259" key="2">
    <source>
        <dbReference type="Pfam" id="PF06439"/>
    </source>
</evidence>
<dbReference type="GO" id="GO:0016787">
    <property type="term" value="F:hydrolase activity"/>
    <property type="evidence" value="ECO:0007669"/>
    <property type="project" value="InterPro"/>
</dbReference>
<comment type="caution">
    <text evidence="3">The sequence shown here is derived from an EMBL/GenBank/DDBJ whole genome shotgun (WGS) entry which is preliminary data.</text>
</comment>
<feature type="chain" id="PRO_5019018729" evidence="1">
    <location>
        <begin position="23"/>
        <end position="249"/>
    </location>
</feature>
<feature type="signal peptide" evidence="1">
    <location>
        <begin position="1"/>
        <end position="22"/>
    </location>
</feature>
<dbReference type="Pfam" id="PF06439">
    <property type="entry name" value="3keto-disac_hyd"/>
    <property type="match status" value="1"/>
</dbReference>
<evidence type="ECO:0000313" key="3">
    <source>
        <dbReference type="EMBL" id="RIW14641.1"/>
    </source>
</evidence>
<sequence>MNFKILASSLSLALLFSITSHAQETSYLGTKAPKGAKVYLDGTAKSLHKNWKYWEGPRFSSEMPIKWPEVTDPVDGGKAISSNDPAGAGGKYGAADIVTIDEFRDFEAHVEFLIKNPGGNSGVYLQNRYEIQVLDGDYGLHGMGAVINEHLPTSQQYNGVGKWNAYDIQFRAARFENGKLTEKARVTVFFNGVKIHDNVEIKQVWGGPNSGIDGGNDGGKGITDTPGGLKLQAEGHEVLYRNIWIKPVK</sequence>
<name>A0A418PQP0_9BACT</name>